<keyword evidence="10" id="KW-1185">Reference proteome</keyword>
<evidence type="ECO:0000313" key="7">
    <source>
        <dbReference type="EMBL" id="GET22789.1"/>
    </source>
</evidence>
<evidence type="ECO:0000256" key="3">
    <source>
        <dbReference type="ARBA" id="ARBA00022989"/>
    </source>
</evidence>
<dbReference type="InterPro" id="IPR006153">
    <property type="entry name" value="Cation/H_exchanger_TM"/>
</dbReference>
<dbReference type="PANTHER" id="PTHR43021:SF2">
    <property type="entry name" value="CATION_H+ EXCHANGER DOMAIN-CONTAINING PROTEIN"/>
    <property type="match status" value="1"/>
</dbReference>
<dbReference type="PANTHER" id="PTHR43021">
    <property type="entry name" value="NA(+)/H(+) ANTIPORTER-RELATED"/>
    <property type="match status" value="1"/>
</dbReference>
<feature type="transmembrane region" description="Helical" evidence="5">
    <location>
        <begin position="371"/>
        <end position="390"/>
    </location>
</feature>
<feature type="transmembrane region" description="Helical" evidence="5">
    <location>
        <begin position="229"/>
        <end position="246"/>
    </location>
</feature>
<evidence type="ECO:0000313" key="9">
    <source>
        <dbReference type="Proteomes" id="UP000240621"/>
    </source>
</evidence>
<evidence type="ECO:0000313" key="10">
    <source>
        <dbReference type="Proteomes" id="UP000396862"/>
    </source>
</evidence>
<dbReference type="AlphaFoldDB" id="A0A2P8CBX4"/>
<dbReference type="GO" id="GO:0015297">
    <property type="term" value="F:antiporter activity"/>
    <property type="evidence" value="ECO:0007669"/>
    <property type="project" value="InterPro"/>
</dbReference>
<dbReference type="InterPro" id="IPR038770">
    <property type="entry name" value="Na+/solute_symporter_sf"/>
</dbReference>
<dbReference type="Gene3D" id="1.20.1530.20">
    <property type="match status" value="1"/>
</dbReference>
<keyword evidence="2 5" id="KW-0812">Transmembrane</keyword>
<feature type="transmembrane region" description="Helical" evidence="5">
    <location>
        <begin position="156"/>
        <end position="175"/>
    </location>
</feature>
<dbReference type="EMBL" id="BLAU01000001">
    <property type="protein sequence ID" value="GET22789.1"/>
    <property type="molecule type" value="Genomic_DNA"/>
</dbReference>
<feature type="transmembrane region" description="Helical" evidence="5">
    <location>
        <begin position="201"/>
        <end position="222"/>
    </location>
</feature>
<keyword evidence="4 5" id="KW-0472">Membrane</keyword>
<dbReference type="GO" id="GO:0016020">
    <property type="term" value="C:membrane"/>
    <property type="evidence" value="ECO:0007669"/>
    <property type="project" value="UniProtKB-SubCell"/>
</dbReference>
<dbReference type="Proteomes" id="UP000396862">
    <property type="component" value="Unassembled WGS sequence"/>
</dbReference>
<organism evidence="8 9">
    <name type="scientific">Prolixibacter denitrificans</name>
    <dbReference type="NCBI Taxonomy" id="1541063"/>
    <lineage>
        <taxon>Bacteria</taxon>
        <taxon>Pseudomonadati</taxon>
        <taxon>Bacteroidota</taxon>
        <taxon>Bacteroidia</taxon>
        <taxon>Marinilabiliales</taxon>
        <taxon>Prolixibacteraceae</taxon>
        <taxon>Prolixibacter</taxon>
    </lineage>
</organism>
<comment type="caution">
    <text evidence="8">The sequence shown here is derived from an EMBL/GenBank/DDBJ whole genome shotgun (WGS) entry which is preliminary data.</text>
</comment>
<name>A0A2P8CBX4_9BACT</name>
<dbReference type="Pfam" id="PF00999">
    <property type="entry name" value="Na_H_Exchanger"/>
    <property type="match status" value="1"/>
</dbReference>
<feature type="transmembrane region" description="Helical" evidence="5">
    <location>
        <begin position="86"/>
        <end position="111"/>
    </location>
</feature>
<evidence type="ECO:0000313" key="8">
    <source>
        <dbReference type="EMBL" id="PSK82469.1"/>
    </source>
</evidence>
<evidence type="ECO:0000256" key="2">
    <source>
        <dbReference type="ARBA" id="ARBA00022692"/>
    </source>
</evidence>
<reference evidence="8 9" key="1">
    <citation type="submission" date="2018-03" db="EMBL/GenBank/DDBJ databases">
        <title>Genomic Encyclopedia of Archaeal and Bacterial Type Strains, Phase II (KMG-II): from individual species to whole genera.</title>
        <authorList>
            <person name="Goeker M."/>
        </authorList>
    </citation>
    <scope>NUCLEOTIDE SEQUENCE [LARGE SCALE GENOMIC DNA]</scope>
    <source>
        <strain evidence="8 9">DSM 27267</strain>
    </source>
</reference>
<feature type="transmembrane region" description="Helical" evidence="5">
    <location>
        <begin position="117"/>
        <end position="135"/>
    </location>
</feature>
<comment type="subcellular location">
    <subcellularLocation>
        <location evidence="1">Membrane</location>
        <topology evidence="1">Multi-pass membrane protein</topology>
    </subcellularLocation>
</comment>
<dbReference type="Proteomes" id="UP000240621">
    <property type="component" value="Unassembled WGS sequence"/>
</dbReference>
<evidence type="ECO:0000256" key="4">
    <source>
        <dbReference type="ARBA" id="ARBA00023136"/>
    </source>
</evidence>
<evidence type="ECO:0000259" key="6">
    <source>
        <dbReference type="Pfam" id="PF00999"/>
    </source>
</evidence>
<evidence type="ECO:0000256" key="1">
    <source>
        <dbReference type="ARBA" id="ARBA00004141"/>
    </source>
</evidence>
<sequence length="404" mass="43765">MDTLLITGIILLSGYVFGQVFHRIGLPRVTGYIVAGIVLNPRIFFIVPDVFPLHVRPITDLCLAFITMEVGTSLTMPKLRQLGRSIITIAFSESIMAFLLVGTVLYLFLYLTGFDMGAAYLLPFSMLVASLAAPTDPTATLAVMHEYKARGKVTDTIMGVAALDDAICIIIYSVAINMTSSMLGDTSANLGTGLLTSVKEIIFSVGVGVVFGWIFNFLAYRLKIVSEGAYIILIIGGLAFCFGTARTLEIDGLLSAMALGLMVANFNPHRHIIKKVMQRYTEELIFLFFFTVSGMYLEFSVVSGVLSLILLFVVSRGVGKFTGVYVASRLTHRSANVRRFTIGGLIPQGGIVIGLALAVHATPEFEPFAKALLGTIMGATIIHEIVGPLISRFSLRKAGETRLV</sequence>
<dbReference type="RefSeq" id="WP_170108943.1">
    <property type="nucleotide sequence ID" value="NZ_BLAU01000001.1"/>
</dbReference>
<protein>
    <submittedName>
        <fullName evidence="8">Kef-type K+ transport system membrane component KefB</fullName>
    </submittedName>
    <submittedName>
        <fullName evidence="7">Potassium transporter</fullName>
    </submittedName>
</protein>
<accession>A0A2P8CBX4</accession>
<dbReference type="EMBL" id="PYGC01000006">
    <property type="protein sequence ID" value="PSK82469.1"/>
    <property type="molecule type" value="Genomic_DNA"/>
</dbReference>
<gene>
    <name evidence="8" type="ORF">CLV93_106217</name>
    <name evidence="7" type="ORF">JCM18694_30350</name>
</gene>
<feature type="transmembrane region" description="Helical" evidence="5">
    <location>
        <begin position="305"/>
        <end position="328"/>
    </location>
</feature>
<reference evidence="7 10" key="2">
    <citation type="submission" date="2019-10" db="EMBL/GenBank/DDBJ databases">
        <title>Prolixibacter strains distinguished by the presence of nitrate reductase genes were adept at nitrate-dependent anaerobic corrosion of metallic iron and carbon steel.</title>
        <authorList>
            <person name="Iino T."/>
            <person name="Shono N."/>
            <person name="Ito K."/>
            <person name="Nakamura R."/>
            <person name="Sueoka K."/>
            <person name="Harayama S."/>
            <person name="Ohkuma M."/>
        </authorList>
    </citation>
    <scope>NUCLEOTIDE SEQUENCE [LARGE SCALE GENOMIC DNA]</scope>
    <source>
        <strain evidence="7 10">MIC1-1</strain>
    </source>
</reference>
<feature type="transmembrane region" description="Helical" evidence="5">
    <location>
        <begin position="340"/>
        <end position="359"/>
    </location>
</feature>
<proteinExistence type="predicted"/>
<evidence type="ECO:0000256" key="5">
    <source>
        <dbReference type="SAM" id="Phobius"/>
    </source>
</evidence>
<keyword evidence="3 5" id="KW-1133">Transmembrane helix</keyword>
<dbReference type="GO" id="GO:1902600">
    <property type="term" value="P:proton transmembrane transport"/>
    <property type="evidence" value="ECO:0007669"/>
    <property type="project" value="InterPro"/>
</dbReference>
<feature type="domain" description="Cation/H+ exchanger transmembrane" evidence="6">
    <location>
        <begin position="11"/>
        <end position="384"/>
    </location>
</feature>